<keyword evidence="6" id="KW-0067">ATP-binding</keyword>
<dbReference type="PROSITE" id="PS50011">
    <property type="entry name" value="PROTEIN_KINASE_DOM"/>
    <property type="match status" value="1"/>
</dbReference>
<dbReference type="InterPro" id="IPR011009">
    <property type="entry name" value="Kinase-like_dom_sf"/>
</dbReference>
<evidence type="ECO:0000256" key="8">
    <source>
        <dbReference type="SAM" id="Phobius"/>
    </source>
</evidence>
<evidence type="ECO:0000256" key="2">
    <source>
        <dbReference type="ARBA" id="ARBA00022527"/>
    </source>
</evidence>
<accession>A0A4P6JUF7</accession>
<evidence type="ECO:0000256" key="7">
    <source>
        <dbReference type="SAM" id="MobiDB-lite"/>
    </source>
</evidence>
<proteinExistence type="predicted"/>
<feature type="region of interest" description="Disordered" evidence="7">
    <location>
        <begin position="311"/>
        <end position="348"/>
    </location>
</feature>
<protein>
    <recommendedName>
        <fullName evidence="1">non-specific serine/threonine protein kinase</fullName>
        <ecNumber evidence="1">2.7.11.1</ecNumber>
    </recommendedName>
</protein>
<feature type="compositionally biased region" description="Pro residues" evidence="7">
    <location>
        <begin position="369"/>
        <end position="395"/>
    </location>
</feature>
<dbReference type="EC" id="2.7.11.1" evidence="1"/>
<dbReference type="EMBL" id="CP035758">
    <property type="protein sequence ID" value="QBD79267.1"/>
    <property type="molecule type" value="Genomic_DNA"/>
</dbReference>
<organism evidence="10 11">
    <name type="scientific">Ktedonosporobacter rubrisoli</name>
    <dbReference type="NCBI Taxonomy" id="2509675"/>
    <lineage>
        <taxon>Bacteria</taxon>
        <taxon>Bacillati</taxon>
        <taxon>Chloroflexota</taxon>
        <taxon>Ktedonobacteria</taxon>
        <taxon>Ktedonobacterales</taxon>
        <taxon>Ktedonosporobacteraceae</taxon>
        <taxon>Ktedonosporobacter</taxon>
    </lineage>
</organism>
<dbReference type="SMART" id="SM00220">
    <property type="entry name" value="S_TKc"/>
    <property type="match status" value="1"/>
</dbReference>
<keyword evidence="4" id="KW-0547">Nucleotide-binding</keyword>
<dbReference type="FunFam" id="1.10.510.10:FF:000021">
    <property type="entry name" value="Serine/threonine protein kinase"/>
    <property type="match status" value="1"/>
</dbReference>
<name>A0A4P6JUF7_KTERU</name>
<keyword evidence="11" id="KW-1185">Reference proteome</keyword>
<feature type="region of interest" description="Disordered" evidence="7">
    <location>
        <begin position="368"/>
        <end position="400"/>
    </location>
</feature>
<dbReference type="GO" id="GO:0004674">
    <property type="term" value="F:protein serine/threonine kinase activity"/>
    <property type="evidence" value="ECO:0007669"/>
    <property type="project" value="UniProtKB-KW"/>
</dbReference>
<dbReference type="PANTHER" id="PTHR43289">
    <property type="entry name" value="MITOGEN-ACTIVATED PROTEIN KINASE KINASE KINASE 20-RELATED"/>
    <property type="match status" value="1"/>
</dbReference>
<keyword evidence="3" id="KW-0808">Transferase</keyword>
<dbReference type="PROSITE" id="PS00108">
    <property type="entry name" value="PROTEIN_KINASE_ST"/>
    <property type="match status" value="1"/>
</dbReference>
<dbReference type="Gene3D" id="3.30.200.20">
    <property type="entry name" value="Phosphorylase Kinase, domain 1"/>
    <property type="match status" value="1"/>
</dbReference>
<evidence type="ECO:0000259" key="9">
    <source>
        <dbReference type="PROSITE" id="PS50011"/>
    </source>
</evidence>
<dbReference type="Proteomes" id="UP000290365">
    <property type="component" value="Chromosome"/>
</dbReference>
<keyword evidence="8" id="KW-1133">Transmembrane helix</keyword>
<dbReference type="OrthoDB" id="142316at2"/>
<evidence type="ECO:0000256" key="3">
    <source>
        <dbReference type="ARBA" id="ARBA00022679"/>
    </source>
</evidence>
<gene>
    <name evidence="10" type="ORF">EPA93_26090</name>
</gene>
<evidence type="ECO:0000256" key="5">
    <source>
        <dbReference type="ARBA" id="ARBA00022777"/>
    </source>
</evidence>
<dbReference type="Pfam" id="PF00069">
    <property type="entry name" value="Pkinase"/>
    <property type="match status" value="1"/>
</dbReference>
<dbReference type="InterPro" id="IPR000719">
    <property type="entry name" value="Prot_kinase_dom"/>
</dbReference>
<keyword evidence="5 10" id="KW-0418">Kinase</keyword>
<reference evidence="10 11" key="1">
    <citation type="submission" date="2019-01" db="EMBL/GenBank/DDBJ databases">
        <title>Ktedonosporobacter rubrisoli SCAWS-G2.</title>
        <authorList>
            <person name="Huang Y."/>
            <person name="Yan B."/>
        </authorList>
    </citation>
    <scope>NUCLEOTIDE SEQUENCE [LARGE SCALE GENOMIC DNA]</scope>
    <source>
        <strain evidence="10 11">SCAWS-G2</strain>
    </source>
</reference>
<dbReference type="Gene3D" id="1.10.510.10">
    <property type="entry name" value="Transferase(Phosphotransferase) domain 1"/>
    <property type="match status" value="1"/>
</dbReference>
<evidence type="ECO:0000313" key="10">
    <source>
        <dbReference type="EMBL" id="QBD79267.1"/>
    </source>
</evidence>
<feature type="compositionally biased region" description="Pro residues" evidence="7">
    <location>
        <begin position="316"/>
        <end position="328"/>
    </location>
</feature>
<keyword evidence="8" id="KW-0812">Transmembrane</keyword>
<dbReference type="CDD" id="cd14014">
    <property type="entry name" value="STKc_PknB_like"/>
    <property type="match status" value="1"/>
</dbReference>
<dbReference type="GO" id="GO:0005524">
    <property type="term" value="F:ATP binding"/>
    <property type="evidence" value="ECO:0007669"/>
    <property type="project" value="UniProtKB-KW"/>
</dbReference>
<feature type="domain" description="Protein kinase" evidence="9">
    <location>
        <begin position="11"/>
        <end position="290"/>
    </location>
</feature>
<keyword evidence="2 10" id="KW-0723">Serine/threonine-protein kinase</keyword>
<evidence type="ECO:0000256" key="1">
    <source>
        <dbReference type="ARBA" id="ARBA00012513"/>
    </source>
</evidence>
<sequence>MSMTPKRLDKYELLERLGHGGVAEVWKALDVKLQRFVALKLLKPDLREDPNFITRFQREAQLIASLHHPNIVQIHDFQVFQPSDNSGSLPIAYMVMDYIEGQTLALYIHQTSRQGQIPSPTEIINLFTSISMAIDYAHQHGMLHRDIKPANILLDNHNTVHNPMGEPILTDFGVAKLLSTTTNTLSGALLGTPLYISPEQASGYQGNERSDLYSLGVILYEIVTGVTPFRGDTPLDVITQHINATPTRPSLLNPQIPPALEMVIMRSLAKNPDARFASASSMTAAIAEAFEQAVPAVLGTPTFPPDLEDMPTHLTPLPPTSLPSPTPIPATAGTSGQGALAPGNQGPISQPGITPNATPNFTPVMIYAPPTPAQPPPTRQAPPHGPPNGPTPVPPHYLQAGGGRRGKRLYLFLIPLLIIVLIGSALGAYLLLFPQLFAAPSPIVGHAFYVSSGQLNPGSAQGIADQLQLDLENVPAPQAGKSYYVWLLGDRNPEKNPDLIGPRPIKPPLLLTNNLVVRNGSVHYTFPGDAQHNNLISATSRLLITEQNAGDRPGAPPTDRSTWRYYAELPQAQIPGDNPGFSALVHIRHLFYNETNIEVLGLPGGLDIWLFRNTEKVLEYAVSARDDWHGQNTSTSDIQLMNAQFIRILDYLDGAPNVHIDVPADTPLIADQLASKVALLTVSPQGQVPTNYAKDPPGYVDHVQLHVGQVAKATDITPDTLRLTSRILDAVNRSKGWLTNVRKDALALFQLRNNPTQMGQDSTRQLLDDLVTQATYAYIGQLDPTTNQVQAGVLQAHYDIQQLATLTITRNLPKTI</sequence>
<dbReference type="RefSeq" id="WP_129890320.1">
    <property type="nucleotide sequence ID" value="NZ_CP035758.1"/>
</dbReference>
<keyword evidence="8" id="KW-0472">Membrane</keyword>
<dbReference type="InterPro" id="IPR008271">
    <property type="entry name" value="Ser/Thr_kinase_AS"/>
</dbReference>
<dbReference type="KEGG" id="kbs:EPA93_26090"/>
<dbReference type="PANTHER" id="PTHR43289:SF34">
    <property type="entry name" value="SERINE_THREONINE-PROTEIN KINASE YBDM-RELATED"/>
    <property type="match status" value="1"/>
</dbReference>
<dbReference type="SUPFAM" id="SSF56112">
    <property type="entry name" value="Protein kinase-like (PK-like)"/>
    <property type="match status" value="1"/>
</dbReference>
<evidence type="ECO:0000256" key="6">
    <source>
        <dbReference type="ARBA" id="ARBA00022840"/>
    </source>
</evidence>
<evidence type="ECO:0000256" key="4">
    <source>
        <dbReference type="ARBA" id="ARBA00022741"/>
    </source>
</evidence>
<evidence type="ECO:0000313" key="11">
    <source>
        <dbReference type="Proteomes" id="UP000290365"/>
    </source>
</evidence>
<dbReference type="AlphaFoldDB" id="A0A4P6JUF7"/>
<feature type="transmembrane region" description="Helical" evidence="8">
    <location>
        <begin position="409"/>
        <end position="432"/>
    </location>
</feature>